<organism evidence="4 5">
    <name type="scientific">Stakelama pacifica</name>
    <dbReference type="NCBI Taxonomy" id="517720"/>
    <lineage>
        <taxon>Bacteria</taxon>
        <taxon>Pseudomonadati</taxon>
        <taxon>Pseudomonadota</taxon>
        <taxon>Alphaproteobacteria</taxon>
        <taxon>Sphingomonadales</taxon>
        <taxon>Sphingomonadaceae</taxon>
        <taxon>Stakelama</taxon>
    </lineage>
</organism>
<protein>
    <submittedName>
        <fullName evidence="4">AraC-like DNA-binding protein</fullName>
    </submittedName>
</protein>
<name>A0A4R6FL36_9SPHN</name>
<keyword evidence="4" id="KW-0238">DNA-binding</keyword>
<keyword evidence="1" id="KW-0805">Transcription regulation</keyword>
<dbReference type="AlphaFoldDB" id="A0A4R6FL36"/>
<keyword evidence="2" id="KW-0804">Transcription</keyword>
<dbReference type="InterPro" id="IPR009057">
    <property type="entry name" value="Homeodomain-like_sf"/>
</dbReference>
<dbReference type="Pfam" id="PF12833">
    <property type="entry name" value="HTH_18"/>
    <property type="match status" value="1"/>
</dbReference>
<dbReference type="InterPro" id="IPR009594">
    <property type="entry name" value="Tscrpt_reg_HTH_AraC_N"/>
</dbReference>
<dbReference type="OrthoDB" id="9802263at2"/>
<dbReference type="PROSITE" id="PS01124">
    <property type="entry name" value="HTH_ARAC_FAMILY_2"/>
    <property type="match status" value="1"/>
</dbReference>
<dbReference type="SMART" id="SM00342">
    <property type="entry name" value="HTH_ARAC"/>
    <property type="match status" value="1"/>
</dbReference>
<dbReference type="Pfam" id="PF06719">
    <property type="entry name" value="AraC_N"/>
    <property type="match status" value="1"/>
</dbReference>
<accession>A0A4R6FL36</accession>
<evidence type="ECO:0000313" key="5">
    <source>
        <dbReference type="Proteomes" id="UP000295493"/>
    </source>
</evidence>
<comment type="caution">
    <text evidence="4">The sequence shown here is derived from an EMBL/GenBank/DDBJ whole genome shotgun (WGS) entry which is preliminary data.</text>
</comment>
<dbReference type="Proteomes" id="UP000295493">
    <property type="component" value="Unassembled WGS sequence"/>
</dbReference>
<dbReference type="PANTHER" id="PTHR43436:SF1">
    <property type="entry name" value="TRANSCRIPTIONAL REGULATORY PROTEIN"/>
    <property type="match status" value="1"/>
</dbReference>
<dbReference type="RefSeq" id="WP_133495755.1">
    <property type="nucleotide sequence ID" value="NZ_BMLU01000007.1"/>
</dbReference>
<feature type="domain" description="HTH araC/xylS-type" evidence="3">
    <location>
        <begin position="189"/>
        <end position="287"/>
    </location>
</feature>
<proteinExistence type="predicted"/>
<reference evidence="4 5" key="1">
    <citation type="submission" date="2019-03" db="EMBL/GenBank/DDBJ databases">
        <title>Genomic Encyclopedia of Type Strains, Phase IV (KMG-IV): sequencing the most valuable type-strain genomes for metagenomic binning, comparative biology and taxonomic classification.</title>
        <authorList>
            <person name="Goeker M."/>
        </authorList>
    </citation>
    <scope>NUCLEOTIDE SEQUENCE [LARGE SCALE GENOMIC DNA]</scope>
    <source>
        <strain evidence="4 5">DSM 25059</strain>
    </source>
</reference>
<evidence type="ECO:0000313" key="4">
    <source>
        <dbReference type="EMBL" id="TDN81620.1"/>
    </source>
</evidence>
<dbReference type="EMBL" id="SNWD01000007">
    <property type="protein sequence ID" value="TDN81620.1"/>
    <property type="molecule type" value="Genomic_DNA"/>
</dbReference>
<dbReference type="InterPro" id="IPR018060">
    <property type="entry name" value="HTH_AraC"/>
</dbReference>
<dbReference type="GO" id="GO:0043565">
    <property type="term" value="F:sequence-specific DNA binding"/>
    <property type="evidence" value="ECO:0007669"/>
    <property type="project" value="InterPro"/>
</dbReference>
<dbReference type="SUPFAM" id="SSF46689">
    <property type="entry name" value="Homeodomain-like"/>
    <property type="match status" value="2"/>
</dbReference>
<keyword evidence="5" id="KW-1185">Reference proteome</keyword>
<dbReference type="PANTHER" id="PTHR43436">
    <property type="entry name" value="ARAC-FAMILY TRANSCRIPTIONAL REGULATOR"/>
    <property type="match status" value="1"/>
</dbReference>
<dbReference type="GO" id="GO:0003700">
    <property type="term" value="F:DNA-binding transcription factor activity"/>
    <property type="evidence" value="ECO:0007669"/>
    <property type="project" value="InterPro"/>
</dbReference>
<dbReference type="Gene3D" id="1.10.10.60">
    <property type="entry name" value="Homeodomain-like"/>
    <property type="match status" value="2"/>
</dbReference>
<gene>
    <name evidence="4" type="ORF">EV664_10719</name>
</gene>
<evidence type="ECO:0000259" key="3">
    <source>
        <dbReference type="PROSITE" id="PS01124"/>
    </source>
</evidence>
<evidence type="ECO:0000256" key="1">
    <source>
        <dbReference type="ARBA" id="ARBA00023015"/>
    </source>
</evidence>
<evidence type="ECO:0000256" key="2">
    <source>
        <dbReference type="ARBA" id="ARBA00023163"/>
    </source>
</evidence>
<sequence length="298" mass="32737">MRKIEELAAAIEHHGVNQGISATAIPNLSLIRADRVSVPVPAVYEASCCIIAQGAKQVSLGDQHLFYDATKYLIASVDLPVVGHVQEASPEQPYLCCKIDLNLAALNDMIMSQGMPAAPTDLPVMAVYPTDPDLLDAACRLIGLLDQPDSIATLAPLIEREILYRLLTGPHGALLRHQARADSHLNQVSRAIRLIRERFEERLRIGEIAAAAGMSESSLHAHFKSITRMTPIEFQKQLRLQEARRLMTSSGSSASEAGFAVGYDSPSQFSREYRRLFGLAPRQDVDRLRAEDRYVGAV</sequence>